<reference evidence="3" key="1">
    <citation type="submission" date="2023-02" db="EMBL/GenBank/DDBJ databases">
        <title>Genome of toxic invasive species Heracleum sosnowskyi carries increased number of genes despite the absence of recent whole-genome duplications.</title>
        <authorList>
            <person name="Schelkunov M."/>
            <person name="Shtratnikova V."/>
            <person name="Makarenko M."/>
            <person name="Klepikova A."/>
            <person name="Omelchenko D."/>
            <person name="Novikova G."/>
            <person name="Obukhova E."/>
            <person name="Bogdanov V."/>
            <person name="Penin A."/>
            <person name="Logacheva M."/>
        </authorList>
    </citation>
    <scope>NUCLEOTIDE SEQUENCE</scope>
    <source>
        <strain evidence="3">Hsosn_3</strain>
        <tissue evidence="3">Leaf</tissue>
    </source>
</reference>
<evidence type="ECO:0000259" key="2">
    <source>
        <dbReference type="SMART" id="SM00256"/>
    </source>
</evidence>
<dbReference type="AlphaFoldDB" id="A0AAD8IAX3"/>
<evidence type="ECO:0000313" key="4">
    <source>
        <dbReference type="Proteomes" id="UP001237642"/>
    </source>
</evidence>
<gene>
    <name evidence="3" type="ORF">POM88_019436</name>
</gene>
<dbReference type="Proteomes" id="UP001237642">
    <property type="component" value="Unassembled WGS sequence"/>
</dbReference>
<dbReference type="InterPro" id="IPR050796">
    <property type="entry name" value="SCF_F-box_component"/>
</dbReference>
<dbReference type="EMBL" id="JAUIZM010000005">
    <property type="protein sequence ID" value="KAK1381701.1"/>
    <property type="molecule type" value="Genomic_DNA"/>
</dbReference>
<protein>
    <submittedName>
        <fullName evidence="3">F-box domain-containing protein</fullName>
    </submittedName>
</protein>
<feature type="compositionally biased region" description="Basic residues" evidence="1">
    <location>
        <begin position="380"/>
        <end position="391"/>
    </location>
</feature>
<dbReference type="CDD" id="cd22157">
    <property type="entry name" value="F-box_AtFBW1-like"/>
    <property type="match status" value="1"/>
</dbReference>
<evidence type="ECO:0000256" key="1">
    <source>
        <dbReference type="SAM" id="MobiDB-lite"/>
    </source>
</evidence>
<accession>A0AAD8IAX3</accession>
<proteinExistence type="predicted"/>
<organism evidence="3 4">
    <name type="scientific">Heracleum sosnowskyi</name>
    <dbReference type="NCBI Taxonomy" id="360622"/>
    <lineage>
        <taxon>Eukaryota</taxon>
        <taxon>Viridiplantae</taxon>
        <taxon>Streptophyta</taxon>
        <taxon>Embryophyta</taxon>
        <taxon>Tracheophyta</taxon>
        <taxon>Spermatophyta</taxon>
        <taxon>Magnoliopsida</taxon>
        <taxon>eudicotyledons</taxon>
        <taxon>Gunneridae</taxon>
        <taxon>Pentapetalae</taxon>
        <taxon>asterids</taxon>
        <taxon>campanulids</taxon>
        <taxon>Apiales</taxon>
        <taxon>Apiaceae</taxon>
        <taxon>Apioideae</taxon>
        <taxon>apioid superclade</taxon>
        <taxon>Tordylieae</taxon>
        <taxon>Tordyliinae</taxon>
        <taxon>Heracleum</taxon>
    </lineage>
</organism>
<dbReference type="InterPro" id="IPR017451">
    <property type="entry name" value="F-box-assoc_interact_dom"/>
</dbReference>
<dbReference type="InterPro" id="IPR036047">
    <property type="entry name" value="F-box-like_dom_sf"/>
</dbReference>
<reference evidence="3" key="2">
    <citation type="submission" date="2023-05" db="EMBL/GenBank/DDBJ databases">
        <authorList>
            <person name="Schelkunov M.I."/>
        </authorList>
    </citation>
    <scope>NUCLEOTIDE SEQUENCE</scope>
    <source>
        <strain evidence="3">Hsosn_3</strain>
        <tissue evidence="3">Leaf</tissue>
    </source>
</reference>
<name>A0AAD8IAX3_9APIA</name>
<dbReference type="InterPro" id="IPR006527">
    <property type="entry name" value="F-box-assoc_dom_typ1"/>
</dbReference>
<feature type="domain" description="F-box" evidence="2">
    <location>
        <begin position="12"/>
        <end position="53"/>
    </location>
</feature>
<dbReference type="Pfam" id="PF07734">
    <property type="entry name" value="FBA_1"/>
    <property type="match status" value="1"/>
</dbReference>
<dbReference type="PANTHER" id="PTHR31672">
    <property type="entry name" value="BNACNNG10540D PROTEIN"/>
    <property type="match status" value="1"/>
</dbReference>
<dbReference type="Gene3D" id="1.20.1280.50">
    <property type="match status" value="1"/>
</dbReference>
<feature type="region of interest" description="Disordered" evidence="1">
    <location>
        <begin position="371"/>
        <end position="391"/>
    </location>
</feature>
<sequence length="391" mass="44248">MPTRMLNYIDLLPKEILTENILIRLPVKYLGQCKCVSKPWNSLISDPYFVKTHLITTRTCNDDSDNNPKIILIPKRYPGFDECVLYSYSLDNNGMRIGSRLNFDCADTWSRVWGSCDGFVLAQNGTWTSMYLLNPTTLESKQLPVLPSLRSKDIRNGCMFGFGYDSGSDDYAVVAISYRRFSSSIKVARVYVYMLRKGYWDKIGLSPYDYTCCVPGGVGISVGGCLHWLAKNVNDSSWLISAFSLAKKEFSQVPSPYVLGSSRLRPSSLGVTKGCLCLINWVHVILISEVWVMKDYGVVDSWVKFSMDIYKTYPLLPLHLQQRNLVEMDCGRSCVVVVTDEEEAKSDNCDKVIISQSRLEPGITYVKSLVSSKNEDAHQKDKRGRRSKTIK</sequence>
<dbReference type="NCBIfam" id="TIGR01640">
    <property type="entry name" value="F_box_assoc_1"/>
    <property type="match status" value="1"/>
</dbReference>
<comment type="caution">
    <text evidence="3">The sequence shown here is derived from an EMBL/GenBank/DDBJ whole genome shotgun (WGS) entry which is preliminary data.</text>
</comment>
<evidence type="ECO:0000313" key="3">
    <source>
        <dbReference type="EMBL" id="KAK1381701.1"/>
    </source>
</evidence>
<dbReference type="SMART" id="SM00256">
    <property type="entry name" value="FBOX"/>
    <property type="match status" value="1"/>
</dbReference>
<dbReference type="SUPFAM" id="SSF81383">
    <property type="entry name" value="F-box domain"/>
    <property type="match status" value="1"/>
</dbReference>
<dbReference type="Pfam" id="PF00646">
    <property type="entry name" value="F-box"/>
    <property type="match status" value="1"/>
</dbReference>
<keyword evidence="4" id="KW-1185">Reference proteome</keyword>
<dbReference type="InterPro" id="IPR001810">
    <property type="entry name" value="F-box_dom"/>
</dbReference>
<dbReference type="PANTHER" id="PTHR31672:SF13">
    <property type="entry name" value="F-BOX PROTEIN CPR30-LIKE"/>
    <property type="match status" value="1"/>
</dbReference>